<evidence type="ECO:0000256" key="9">
    <source>
        <dbReference type="SAM" id="Phobius"/>
    </source>
</evidence>
<keyword evidence="4 9" id="KW-0812">Transmembrane</keyword>
<evidence type="ECO:0000259" key="10">
    <source>
        <dbReference type="Pfam" id="PF00361"/>
    </source>
</evidence>
<keyword evidence="11" id="KW-0496">Mitochondrion</keyword>
<evidence type="ECO:0000256" key="7">
    <source>
        <dbReference type="ARBA" id="ARBA00031027"/>
    </source>
</evidence>
<dbReference type="GO" id="GO:0016020">
    <property type="term" value="C:membrane"/>
    <property type="evidence" value="ECO:0007669"/>
    <property type="project" value="UniProtKB-SubCell"/>
</dbReference>
<feature type="transmembrane region" description="Helical" evidence="9">
    <location>
        <begin position="171"/>
        <end position="193"/>
    </location>
</feature>
<protein>
    <recommendedName>
        <fullName evidence="3">NADH:ubiquinone reductase (H(+)-translocating)</fullName>
        <ecNumber evidence="3">7.1.1.2</ecNumber>
    </recommendedName>
    <alternativeName>
        <fullName evidence="7">NADH dehydrogenase subunit 5</fullName>
    </alternativeName>
</protein>
<reference evidence="11" key="1">
    <citation type="journal article" date="2009" name="Mol. Biol. Evol.">
        <title>Characterization of 67 mitochondrial tRNA gene rearrangements in the Hymenoptera suggests that mitochondrial tRNA gene position is selectively neutral.</title>
        <authorList>
            <person name="Dowton M."/>
            <person name="Cameron S.L."/>
            <person name="Dowavic J.I."/>
            <person name="Austin A.D."/>
            <person name="Whiting M.F."/>
        </authorList>
    </citation>
    <scope>NUCLEOTIDE SEQUENCE</scope>
</reference>
<dbReference type="PANTHER" id="PTHR42829:SF2">
    <property type="entry name" value="NADH-UBIQUINONE OXIDOREDUCTASE CHAIN 5"/>
    <property type="match status" value="1"/>
</dbReference>
<keyword evidence="6 9" id="KW-0472">Membrane</keyword>
<dbReference type="PRINTS" id="PR01434">
    <property type="entry name" value="NADHDHGNASE5"/>
</dbReference>
<comment type="subcellular location">
    <subcellularLocation>
        <location evidence="2">Membrane</location>
        <topology evidence="2">Multi-pass membrane protein</topology>
    </subcellularLocation>
</comment>
<dbReference type="GO" id="GO:0042773">
    <property type="term" value="P:ATP synthesis coupled electron transport"/>
    <property type="evidence" value="ECO:0007669"/>
    <property type="project" value="InterPro"/>
</dbReference>
<feature type="transmembrane region" description="Helical" evidence="9">
    <location>
        <begin position="328"/>
        <end position="346"/>
    </location>
</feature>
<accession>C4NCG2</accession>
<feature type="transmembrane region" description="Helical" evidence="9">
    <location>
        <begin position="535"/>
        <end position="554"/>
    </location>
</feature>
<evidence type="ECO:0000256" key="4">
    <source>
        <dbReference type="ARBA" id="ARBA00022692"/>
    </source>
</evidence>
<feature type="transmembrane region" description="Helical" evidence="9">
    <location>
        <begin position="366"/>
        <end position="387"/>
    </location>
</feature>
<feature type="transmembrane region" description="Helical" evidence="9">
    <location>
        <begin position="7"/>
        <end position="30"/>
    </location>
</feature>
<keyword evidence="5 9" id="KW-1133">Transmembrane helix</keyword>
<feature type="transmembrane region" description="Helical" evidence="9">
    <location>
        <begin position="50"/>
        <end position="71"/>
    </location>
</feature>
<comment type="function">
    <text evidence="1">Core subunit of the mitochondrial membrane respiratory chain NADH dehydrogenase (Complex I) that is believed to belong to the minimal assembly required for catalysis. Complex I functions in the transfer of electrons from NADH to the respiratory chain. The immediate electron acceptor for the enzyme is believed to be ubiquinone.</text>
</comment>
<gene>
    <name evidence="11" type="primary">ND5</name>
</gene>
<evidence type="ECO:0000256" key="3">
    <source>
        <dbReference type="ARBA" id="ARBA00012944"/>
    </source>
</evidence>
<evidence type="ECO:0000256" key="6">
    <source>
        <dbReference type="ARBA" id="ARBA00023136"/>
    </source>
</evidence>
<evidence type="ECO:0000256" key="5">
    <source>
        <dbReference type="ARBA" id="ARBA00022989"/>
    </source>
</evidence>
<reference evidence="11" key="2">
    <citation type="journal article" date="2009" name="Mol. Phylogenet. Evol.">
        <title>Phylogenetic approaches for the analysis of mitochondrial genome sequence data in the Hymenoptera--a lineage with both rapidly and slowly evolving mitochondrial genomes.</title>
        <authorList>
            <person name="Dowton M."/>
            <person name="Cameron S.L."/>
            <person name="Austin A.D."/>
            <person name="Whiting M.F."/>
        </authorList>
    </citation>
    <scope>NUCLEOTIDE SEQUENCE</scope>
</reference>
<dbReference type="Pfam" id="PF00361">
    <property type="entry name" value="Proton_antipo_M"/>
    <property type="match status" value="1"/>
</dbReference>
<evidence type="ECO:0000313" key="11">
    <source>
        <dbReference type="EMBL" id="ACJ69606.1"/>
    </source>
</evidence>
<evidence type="ECO:0000256" key="2">
    <source>
        <dbReference type="ARBA" id="ARBA00004141"/>
    </source>
</evidence>
<feature type="transmembrane region" description="Helical" evidence="9">
    <location>
        <begin position="145"/>
        <end position="165"/>
    </location>
</feature>
<organism evidence="11">
    <name type="scientific">Schlettererius cinctipes</name>
    <dbReference type="NCBI Taxonomy" id="32424"/>
    <lineage>
        <taxon>Eukaryota</taxon>
        <taxon>Metazoa</taxon>
        <taxon>Ecdysozoa</taxon>
        <taxon>Arthropoda</taxon>
        <taxon>Hexapoda</taxon>
        <taxon>Insecta</taxon>
        <taxon>Pterygota</taxon>
        <taxon>Neoptera</taxon>
        <taxon>Endopterygota</taxon>
        <taxon>Hymenoptera</taxon>
        <taxon>Apocrita</taxon>
        <taxon>Stephanoidea</taxon>
        <taxon>Stephanidae</taxon>
        <taxon>Schlettererinae</taxon>
        <taxon>Schlettererius</taxon>
    </lineage>
</organism>
<feature type="transmembrane region" description="Helical" evidence="9">
    <location>
        <begin position="289"/>
        <end position="307"/>
    </location>
</feature>
<evidence type="ECO:0000256" key="1">
    <source>
        <dbReference type="ARBA" id="ARBA00003257"/>
    </source>
</evidence>
<dbReference type="InterPro" id="IPR001750">
    <property type="entry name" value="ND/Mrp_TM"/>
</dbReference>
<dbReference type="EC" id="7.1.1.2" evidence="3"/>
<name>C4NCG2_9HYME</name>
<dbReference type="InterPro" id="IPR003945">
    <property type="entry name" value="NU5C-like"/>
</dbReference>
<proteinExistence type="predicted"/>
<dbReference type="AlphaFoldDB" id="C4NCG2"/>
<sequence length="555" mass="65759">MLMSFYMGLISLISLMMSFMMNFLSMTIYYEWNIYMLNSFSMEFIIFIDWMSLMFLSTVLIISSMILIYSMDYMKYDININRFMMMVVGFVLSMIMMILSPSLLSILLGWDGLGLISYCLVIYYQNYFSYYSGMITVLMNRIGDVMLLMSIGLMIYIGSFNLMNYYNYGKIIMFMIIIASFTKSAQIPFSSWLTAAMAAPTPVSSLVHSSTLVTAGIYLLIRFNNLIMESNFLQKFITIMSVMTMFVSGMSAMFQNDFKKIIALSTLSQLGLMMSSLSMGMIIMSYFHLLMHALFKSLMFMCAGQIIHKMMNFQDIRKFGSVVKFMPFVSICFFSSSMALMGFPFLSGYFSKDLILEFIMMMNYNFFLVLLYFLSMLFTIMYSIRLMMISFMKNYMFMSFSLFENLKFMNISMIILYFMSMFMGSILSWLFMYNLNLIVLMKETKMFLLLWLLLFMLLMKLFIDMELFVKKFINIKFFIYKMFNMDNFSIEVINILKFGNLYYKIIEKGWNELYSGQGVIYLYIYLMKYFMKFKYMNFLIFIILYTYMIVFILLF</sequence>
<dbReference type="GO" id="GO:0008137">
    <property type="term" value="F:NADH dehydrogenase (ubiquinone) activity"/>
    <property type="evidence" value="ECO:0007669"/>
    <property type="project" value="UniProtKB-EC"/>
</dbReference>
<comment type="catalytic activity">
    <reaction evidence="8">
        <text>a ubiquinone + NADH + 5 H(+)(in) = a ubiquinol + NAD(+) + 4 H(+)(out)</text>
        <dbReference type="Rhea" id="RHEA:29091"/>
        <dbReference type="Rhea" id="RHEA-COMP:9565"/>
        <dbReference type="Rhea" id="RHEA-COMP:9566"/>
        <dbReference type="ChEBI" id="CHEBI:15378"/>
        <dbReference type="ChEBI" id="CHEBI:16389"/>
        <dbReference type="ChEBI" id="CHEBI:17976"/>
        <dbReference type="ChEBI" id="CHEBI:57540"/>
        <dbReference type="ChEBI" id="CHEBI:57945"/>
        <dbReference type="EC" id="7.1.1.2"/>
    </reaction>
</comment>
<dbReference type="EMBL" id="FJ478175">
    <property type="protein sequence ID" value="ACJ69606.1"/>
    <property type="molecule type" value="Genomic_DNA"/>
</dbReference>
<feature type="transmembrane region" description="Helical" evidence="9">
    <location>
        <begin position="444"/>
        <end position="463"/>
    </location>
</feature>
<feature type="transmembrane region" description="Helical" evidence="9">
    <location>
        <begin position="205"/>
        <end position="224"/>
    </location>
</feature>
<feature type="transmembrane region" description="Helical" evidence="9">
    <location>
        <begin position="236"/>
        <end position="254"/>
    </location>
</feature>
<dbReference type="PANTHER" id="PTHR42829">
    <property type="entry name" value="NADH-UBIQUINONE OXIDOREDUCTASE CHAIN 5"/>
    <property type="match status" value="1"/>
</dbReference>
<feature type="domain" description="NADH:quinone oxidoreductase/Mrp antiporter transmembrane" evidence="10">
    <location>
        <begin position="100"/>
        <end position="376"/>
    </location>
</feature>
<feature type="transmembrane region" description="Helical" evidence="9">
    <location>
        <begin position="83"/>
        <end position="100"/>
    </location>
</feature>
<dbReference type="GO" id="GO:0003954">
    <property type="term" value="F:NADH dehydrogenase activity"/>
    <property type="evidence" value="ECO:0007669"/>
    <property type="project" value="TreeGrafter"/>
</dbReference>
<dbReference type="GO" id="GO:0015990">
    <property type="term" value="P:electron transport coupled proton transport"/>
    <property type="evidence" value="ECO:0007669"/>
    <property type="project" value="TreeGrafter"/>
</dbReference>
<evidence type="ECO:0000256" key="8">
    <source>
        <dbReference type="ARBA" id="ARBA00049551"/>
    </source>
</evidence>
<feature type="transmembrane region" description="Helical" evidence="9">
    <location>
        <begin position="408"/>
        <end position="432"/>
    </location>
</feature>
<geneLocation type="mitochondrion" evidence="11"/>